<dbReference type="Proteomes" id="UP000095472">
    <property type="component" value="Chromosome"/>
</dbReference>
<proteinExistence type="predicted"/>
<organism evidence="1 2">
    <name type="scientific">Desertifilum tharense IPPAS B-1220</name>
    <dbReference type="NCBI Taxonomy" id="1781255"/>
    <lineage>
        <taxon>Bacteria</taxon>
        <taxon>Bacillati</taxon>
        <taxon>Cyanobacteriota</taxon>
        <taxon>Cyanophyceae</taxon>
        <taxon>Desertifilales</taxon>
        <taxon>Desertifilaceae</taxon>
        <taxon>Desertifilum</taxon>
    </lineage>
</organism>
<protein>
    <submittedName>
        <fullName evidence="1">Carbohydrate-binding protein</fullName>
    </submittedName>
</protein>
<evidence type="ECO:0000313" key="1">
    <source>
        <dbReference type="EMBL" id="XPM62301.1"/>
    </source>
</evidence>
<dbReference type="EMBL" id="CP182909">
    <property type="protein sequence ID" value="XPM62301.1"/>
    <property type="molecule type" value="Genomic_DNA"/>
</dbReference>
<reference evidence="1 2" key="1">
    <citation type="journal article" date="2016" name="Genome Announc.">
        <title>Draft Genome Sequence of the Thermotolerant Cyanobacterium Desertifilum sp. IPPAS B-1220.</title>
        <authorList>
            <person name="Mironov K.S."/>
            <person name="Sinetova M.A."/>
            <person name="Bolatkhan K."/>
            <person name="Zayadan B.K."/>
            <person name="Ustinova V.V."/>
            <person name="Kupriyanova E.V."/>
            <person name="Skrypnik A.N."/>
            <person name="Gogoleva N.E."/>
            <person name="Gogolev Y.V."/>
            <person name="Los D.A."/>
        </authorList>
    </citation>
    <scope>NUCLEOTIDE SEQUENCE [LARGE SCALE GENOMIC DNA]</scope>
    <source>
        <strain evidence="1 2">IPPAS B-1220</strain>
    </source>
</reference>
<keyword evidence="2" id="KW-1185">Reference proteome</keyword>
<gene>
    <name evidence="1" type="ORF">BH720_021215</name>
</gene>
<sequence length="171" mass="18845">MWAGRSAGEWLAYDVDVPATGRYNLVSRIASGSTSPVDKRFHFTFNGENVTGSLTYSGTSGWQTWTNLVASDIQLTEGRQEMRVYMETGKLNLNYFELVPILSSPEPSPTPTPTPGEQPNPLRIEAESLVLTNYVIEDAEPASNGQLISLFQSGSMTGTARGDVYRYNRNL</sequence>
<accession>A0ACD5GP81</accession>
<name>A0ACD5GP81_9CYAN</name>
<evidence type="ECO:0000313" key="2">
    <source>
        <dbReference type="Proteomes" id="UP000095472"/>
    </source>
</evidence>